<proteinExistence type="predicted"/>
<dbReference type="RefSeq" id="WP_235323133.1">
    <property type="nucleotide sequence ID" value="NZ_JAFBIT010000001.1"/>
</dbReference>
<keyword evidence="2" id="KW-1185">Reference proteome</keyword>
<name>A0ABS9CQ67_9FIRM</name>
<evidence type="ECO:0000313" key="1">
    <source>
        <dbReference type="EMBL" id="MCF2652114.1"/>
    </source>
</evidence>
<comment type="caution">
    <text evidence="1">The sequence shown here is derived from an EMBL/GenBank/DDBJ whole genome shotgun (WGS) entry which is preliminary data.</text>
</comment>
<sequence>MQNLIGTVSTAGTKIQAVSPHFSSRALSREISAEDILDCLTNPLKLGSIREDRSQQMIGEFATVVLNVDSGKLVTVWKTKGALVKKLKGE</sequence>
<accession>A0ABS9CQ67</accession>
<dbReference type="EMBL" id="JAFBIT010000001">
    <property type="protein sequence ID" value="MCF2652114.1"/>
    <property type="molecule type" value="Genomic_DNA"/>
</dbReference>
<reference evidence="1 2" key="1">
    <citation type="submission" date="2020-12" db="EMBL/GenBank/DDBJ databases">
        <title>Whole genome sequences of gut porcine anaerobes.</title>
        <authorList>
            <person name="Kubasova T."/>
            <person name="Jahodarova E."/>
            <person name="Rychlik I."/>
        </authorList>
    </citation>
    <scope>NUCLEOTIDE SEQUENCE [LARGE SCALE GENOMIC DNA]</scope>
    <source>
        <strain evidence="1 2">An867</strain>
    </source>
</reference>
<protein>
    <submittedName>
        <fullName evidence="1">DUF4258 domain-containing protein</fullName>
    </submittedName>
</protein>
<dbReference type="Proteomes" id="UP001299220">
    <property type="component" value="Unassembled WGS sequence"/>
</dbReference>
<gene>
    <name evidence="1" type="ORF">JQM67_05815</name>
</gene>
<evidence type="ECO:0000313" key="2">
    <source>
        <dbReference type="Proteomes" id="UP001299220"/>
    </source>
</evidence>
<organism evidence="1 2">
    <name type="scientific">Anaeromassilibacillus senegalensis</name>
    <dbReference type="NCBI Taxonomy" id="1673717"/>
    <lineage>
        <taxon>Bacteria</taxon>
        <taxon>Bacillati</taxon>
        <taxon>Bacillota</taxon>
        <taxon>Clostridia</taxon>
        <taxon>Eubacteriales</taxon>
        <taxon>Acutalibacteraceae</taxon>
        <taxon>Anaeromassilibacillus</taxon>
    </lineage>
</organism>